<evidence type="ECO:0000313" key="16">
    <source>
        <dbReference type="EnsemblMetazoa" id="LLOJ004586-PA"/>
    </source>
</evidence>
<keyword evidence="10" id="KW-0539">Nucleus</keyword>
<feature type="binding site" evidence="12">
    <location>
        <position position="57"/>
    </location>
    <ligand>
        <name>Zn(2+)</name>
        <dbReference type="ChEBI" id="CHEBI:29105"/>
    </ligand>
</feature>
<feature type="binding site" evidence="12">
    <location>
        <position position="546"/>
    </location>
    <ligand>
        <name>Zn(2+)</name>
        <dbReference type="ChEBI" id="CHEBI:29105"/>
    </ligand>
</feature>
<protein>
    <recommendedName>
        <fullName evidence="18">C2h2-type zn-finger protein</fullName>
    </recommendedName>
</protein>
<dbReference type="GO" id="GO:0000981">
    <property type="term" value="F:DNA-binding transcription factor activity, RNA polymerase II-specific"/>
    <property type="evidence" value="ECO:0007669"/>
    <property type="project" value="TreeGrafter"/>
</dbReference>
<evidence type="ECO:0008006" key="18">
    <source>
        <dbReference type="Google" id="ProtNLM"/>
    </source>
</evidence>
<dbReference type="PROSITE" id="PS00028">
    <property type="entry name" value="ZINC_FINGER_C2H2_1"/>
    <property type="match status" value="17"/>
</dbReference>
<dbReference type="GO" id="GO:0030674">
    <property type="term" value="F:protein-macromolecule adaptor activity"/>
    <property type="evidence" value="ECO:0007669"/>
    <property type="project" value="UniProtKB-ARBA"/>
</dbReference>
<dbReference type="FunFam" id="3.30.160.60:FF:000446">
    <property type="entry name" value="Zinc finger protein"/>
    <property type="match status" value="1"/>
</dbReference>
<evidence type="ECO:0000256" key="5">
    <source>
        <dbReference type="ARBA" id="ARBA00022771"/>
    </source>
</evidence>
<dbReference type="FunFam" id="3.30.160.60:FF:000099">
    <property type="entry name" value="Zinc finger protein 79"/>
    <property type="match status" value="1"/>
</dbReference>
<evidence type="ECO:0000256" key="4">
    <source>
        <dbReference type="ARBA" id="ARBA00022737"/>
    </source>
</evidence>
<dbReference type="Pfam" id="PF00096">
    <property type="entry name" value="zf-C2H2"/>
    <property type="match status" value="10"/>
</dbReference>
<evidence type="ECO:0000256" key="2">
    <source>
        <dbReference type="ARBA" id="ARBA00006991"/>
    </source>
</evidence>
<feature type="region of interest" description="Disordered" evidence="13">
    <location>
        <begin position="989"/>
        <end position="1014"/>
    </location>
</feature>
<dbReference type="Proteomes" id="UP000092461">
    <property type="component" value="Unassembled WGS sequence"/>
</dbReference>
<dbReference type="FunFam" id="3.30.160.60:FF:000271">
    <property type="entry name" value="Zinc finger protein 662"/>
    <property type="match status" value="1"/>
</dbReference>
<accession>A0A1B0CJ85</accession>
<feature type="domain" description="C2H2-type" evidence="14">
    <location>
        <begin position="646"/>
        <end position="673"/>
    </location>
</feature>
<evidence type="ECO:0000256" key="8">
    <source>
        <dbReference type="ARBA" id="ARBA00023125"/>
    </source>
</evidence>
<feature type="domain" description="C2H2-type" evidence="14">
    <location>
        <begin position="1193"/>
        <end position="1220"/>
    </location>
</feature>
<feature type="domain" description="C2H2-type" evidence="14">
    <location>
        <begin position="365"/>
        <end position="392"/>
    </location>
</feature>
<dbReference type="SUPFAM" id="SSF57667">
    <property type="entry name" value="beta-beta-alpha zinc fingers"/>
    <property type="match status" value="10"/>
</dbReference>
<dbReference type="GO" id="GO:0000978">
    <property type="term" value="F:RNA polymerase II cis-regulatory region sequence-specific DNA binding"/>
    <property type="evidence" value="ECO:0007669"/>
    <property type="project" value="TreeGrafter"/>
</dbReference>
<dbReference type="FunFam" id="3.30.160.60:FF:000100">
    <property type="entry name" value="Zinc finger 45-like"/>
    <property type="match status" value="2"/>
</dbReference>
<feature type="domain" description="ZAD" evidence="15">
    <location>
        <begin position="477"/>
        <end position="573"/>
    </location>
</feature>
<dbReference type="EnsemblMetazoa" id="LLOJ004586-RA">
    <property type="protein sequence ID" value="LLOJ004586-PA"/>
    <property type="gene ID" value="LLOJ004586"/>
</dbReference>
<dbReference type="SUPFAM" id="SSF57716">
    <property type="entry name" value="Glucocorticoid receptor-like (DNA-binding domain)"/>
    <property type="match status" value="2"/>
</dbReference>
<evidence type="ECO:0000256" key="13">
    <source>
        <dbReference type="SAM" id="MobiDB-lite"/>
    </source>
</evidence>
<reference evidence="16" key="1">
    <citation type="submission" date="2020-05" db="UniProtKB">
        <authorList>
            <consortium name="EnsemblMetazoa"/>
        </authorList>
    </citation>
    <scope>IDENTIFICATION</scope>
    <source>
        <strain evidence="16">Jacobina</strain>
    </source>
</reference>
<dbReference type="PROSITE" id="PS51915">
    <property type="entry name" value="ZAD"/>
    <property type="match status" value="2"/>
</dbReference>
<feature type="compositionally biased region" description="Acidic residues" evidence="13">
    <location>
        <begin position="989"/>
        <end position="1011"/>
    </location>
</feature>
<feature type="binding site" evidence="12">
    <location>
        <position position="60"/>
    </location>
    <ligand>
        <name>Zn(2+)</name>
        <dbReference type="ChEBI" id="CHEBI:29105"/>
    </ligand>
</feature>
<feature type="domain" description="C2H2-type" evidence="14">
    <location>
        <begin position="837"/>
        <end position="864"/>
    </location>
</feature>
<proteinExistence type="inferred from homology"/>
<feature type="domain" description="C2H2-type" evidence="14">
    <location>
        <begin position="1277"/>
        <end position="1304"/>
    </location>
</feature>
<dbReference type="FunFam" id="3.30.160.60:FF:000688">
    <property type="entry name" value="zinc finger protein 197 isoform X1"/>
    <property type="match status" value="1"/>
</dbReference>
<feature type="binding site" evidence="12">
    <location>
        <position position="12"/>
    </location>
    <ligand>
        <name>Zn(2+)</name>
        <dbReference type="ChEBI" id="CHEBI:29105"/>
    </ligand>
</feature>
<feature type="domain" description="C2H2-type" evidence="14">
    <location>
        <begin position="393"/>
        <end position="420"/>
    </location>
</feature>
<feature type="binding site" evidence="12">
    <location>
        <position position="479"/>
    </location>
    <ligand>
        <name>Zn(2+)</name>
        <dbReference type="ChEBI" id="CHEBI:29105"/>
    </ligand>
</feature>
<dbReference type="VEuPathDB" id="VectorBase:LLONM1_009505"/>
<dbReference type="SMART" id="SM00355">
    <property type="entry name" value="ZnF_C2H2"/>
    <property type="match status" value="23"/>
</dbReference>
<dbReference type="PROSITE" id="PS50157">
    <property type="entry name" value="ZINC_FINGER_C2H2_2"/>
    <property type="match status" value="17"/>
</dbReference>
<sequence length="1338" mass="154942">MTENSLATGKICRLCLAKEQEVFLEDNVSKEMKYWQVVTSFTNIEYSVHDGLPQLICRMCASQLSNIHVFKQRCETSHETLLASLPSSSAAVNFLDEEEEEKYYPEFSTIIIKEDESLISDHFDDRDIIIENEVVPDEEIETLLDDKNLIEKVETKLVETVSRVKPKKEESTEPKGKRVRRKNYQCNECGVLVESPSKLARHLRIHVFDNQKVLHSSKIGKVFSCKNCGMAFLKTKQLRIHLLNGRCKRMPGVQNYPIDEDRALPESTQQDTGPVEAAEESGMGIVEASEEHPQRFTCYICSQLYDTLDGLEEHLKDIHGRVGDPLFCCTRCSFTHESADEMIEHYRVSQSCGEEARSGEKDNRFSCEICSKQFRYKSSLKNHSVCHTGEKRFECDICFKRFTRKGEIIIHKRLHFDLRPYVCQDCGMAFRKSSNLIRHRVIHTGEANYQCHICLRRFKWPTALKCHMNSHTGEKPYKCKYCPKAYTSNSGLIKHYANHPDIEGEVEEQEVHLSDNAIKTKKYWQIFNEFTNIKYSPYDGLPQSMCRMCASQLTNFHIFKERCLASHKTLTETLEEVEEKYHPEANTFVFSDVLVKEDESMASDYDDGGDFLVEDVKVEVEETKVKLEKKSEAGSSGKKRIRTKPYKCIQCGVHIESPSKLIRHLRMHLVENSTVQHTGKLGKVFSCKCCGVAFLKVNHLRIHVLGGRCKKMPGAENLIGEEIQPQLDGPDEVLDGYKCFVCPEIHTSLEILKDHLVEAHKRLQDAPFSCIRCSFTHSFPDDMILHYRSSKSCDTMARYGEKETHHTCDVCGKHFRYRCDIKKHILCHSTEKREKLFECDICHKRFTRKSEINVHKRSHFNIRPFMCQDCGARFCRSSNLQAHRLSHTGEAKYYSPHDGLPQSICRMCAAQLTNIQVFRERCETSNETLLGTLAQTSTNVDYLEGDDDVVLEEKYDPEITTIILQEDDSMISDNDVEYLVEEIKDEFEEPLQEDEEVDMGEEETEEVEEQETSGKKYRAKKYRCKQCGVHVESPSKLMRHLRTHVLEDQKVLHNSKIGKVFSCKSCGVAFLKSKHLRIHVLSGRCKGMPGAENLLLEEDRRRPGGTEGRTEVKNELTEEFAEGYRCYVCDKLHESMDLLKNHLIEMHKKLGDPLFCCIRCDFTHEFPDDMIEHYRENKLCDDMARSGEKETHFTCEICDKHFRFRCDLKKHSICHTGEKGFECDICFKRFTRKGEVVIHKRQHFNIKPYMCQECGICFSRCNSLARHRLVHTGEAKWECDVCHRRFKWSSVLKVHRYSHTGEKPFKCKLCSKAYTSRSGLVKHRAKHPEIKDDVDVSD</sequence>
<feature type="domain" description="ZAD" evidence="15">
    <location>
        <begin position="10"/>
        <end position="84"/>
    </location>
</feature>
<keyword evidence="4" id="KW-0677">Repeat</keyword>
<feature type="domain" description="C2H2-type" evidence="14">
    <location>
        <begin position="223"/>
        <end position="251"/>
    </location>
</feature>
<dbReference type="InterPro" id="IPR013087">
    <property type="entry name" value="Znf_C2H2_type"/>
</dbReference>
<evidence type="ECO:0000256" key="11">
    <source>
        <dbReference type="PROSITE-ProRule" id="PRU00042"/>
    </source>
</evidence>
<feature type="domain" description="C2H2-type" evidence="14">
    <location>
        <begin position="806"/>
        <end position="833"/>
    </location>
</feature>
<feature type="domain" description="C2H2-type" evidence="14">
    <location>
        <begin position="421"/>
        <end position="448"/>
    </location>
</feature>
<keyword evidence="5 11" id="KW-0863">Zinc-finger</keyword>
<dbReference type="PANTHER" id="PTHR24384:SF189">
    <property type="entry name" value="C2H2-TYPE DOMAIN-CONTAINING PROTEIN-RELATED"/>
    <property type="match status" value="1"/>
</dbReference>
<keyword evidence="17" id="KW-1185">Reference proteome</keyword>
<feature type="domain" description="C2H2-type" evidence="14">
    <location>
        <begin position="477"/>
        <end position="499"/>
    </location>
</feature>
<keyword evidence="7" id="KW-0805">Transcription regulation</keyword>
<dbReference type="VEuPathDB" id="VectorBase:LLONM1_002263"/>
<feature type="binding site" evidence="12">
    <location>
        <position position="482"/>
    </location>
    <ligand>
        <name>Zn(2+)</name>
        <dbReference type="ChEBI" id="CHEBI:29105"/>
    </ligand>
</feature>
<dbReference type="Gene3D" id="3.40.1800.20">
    <property type="match status" value="2"/>
</dbReference>
<evidence type="ECO:0000256" key="7">
    <source>
        <dbReference type="ARBA" id="ARBA00023015"/>
    </source>
</evidence>
<evidence type="ECO:0000256" key="9">
    <source>
        <dbReference type="ARBA" id="ARBA00023163"/>
    </source>
</evidence>
<keyword evidence="6 12" id="KW-0862">Zinc</keyword>
<feature type="binding site" evidence="12">
    <location>
        <position position="15"/>
    </location>
    <ligand>
        <name>Zn(2+)</name>
        <dbReference type="ChEBI" id="CHEBI:29105"/>
    </ligand>
</feature>
<evidence type="ECO:0000313" key="17">
    <source>
        <dbReference type="Proteomes" id="UP000092461"/>
    </source>
</evidence>
<dbReference type="InterPro" id="IPR050752">
    <property type="entry name" value="C2H2-ZF_domain"/>
</dbReference>
<evidence type="ECO:0000256" key="3">
    <source>
        <dbReference type="ARBA" id="ARBA00022723"/>
    </source>
</evidence>
<feature type="domain" description="C2H2-type" evidence="14">
    <location>
        <begin position="449"/>
        <end position="476"/>
    </location>
</feature>
<organism evidence="16 17">
    <name type="scientific">Lutzomyia longipalpis</name>
    <name type="common">Sand fly</name>
    <dbReference type="NCBI Taxonomy" id="7200"/>
    <lineage>
        <taxon>Eukaryota</taxon>
        <taxon>Metazoa</taxon>
        <taxon>Ecdysozoa</taxon>
        <taxon>Arthropoda</taxon>
        <taxon>Hexapoda</taxon>
        <taxon>Insecta</taxon>
        <taxon>Pterygota</taxon>
        <taxon>Neoptera</taxon>
        <taxon>Endopterygota</taxon>
        <taxon>Diptera</taxon>
        <taxon>Nematocera</taxon>
        <taxon>Psychodoidea</taxon>
        <taxon>Psychodidae</taxon>
        <taxon>Lutzomyia</taxon>
        <taxon>Lutzomyia</taxon>
    </lineage>
</organism>
<feature type="domain" description="C2H2-type" evidence="14">
    <location>
        <begin position="1022"/>
        <end position="1049"/>
    </location>
</feature>
<dbReference type="InterPro" id="IPR036236">
    <property type="entry name" value="Znf_C2H2_sf"/>
</dbReference>
<dbReference type="FunFam" id="3.30.160.60:FF:000383">
    <property type="entry name" value="Uncharacterized protein"/>
    <property type="match status" value="1"/>
</dbReference>
<feature type="domain" description="C2H2-type" evidence="14">
    <location>
        <begin position="865"/>
        <end position="892"/>
    </location>
</feature>
<evidence type="ECO:0000256" key="10">
    <source>
        <dbReference type="ARBA" id="ARBA00023242"/>
    </source>
</evidence>
<dbReference type="InterPro" id="IPR012934">
    <property type="entry name" value="Znf_AD"/>
</dbReference>
<dbReference type="GO" id="GO:0005634">
    <property type="term" value="C:nucleus"/>
    <property type="evidence" value="ECO:0007669"/>
    <property type="project" value="UniProtKB-SubCell"/>
</dbReference>
<name>A0A1B0CJ85_LUTLO</name>
<dbReference type="PANTHER" id="PTHR24384">
    <property type="entry name" value="FINGER PUTATIVE TRANSCRIPTION FACTOR FAMILY-RELATED"/>
    <property type="match status" value="1"/>
</dbReference>
<keyword evidence="3 12" id="KW-0479">Metal-binding</keyword>
<feature type="domain" description="C2H2-type" evidence="14">
    <location>
        <begin position="1221"/>
        <end position="1248"/>
    </location>
</feature>
<feature type="binding site" evidence="12">
    <location>
        <position position="549"/>
    </location>
    <ligand>
        <name>Zn(2+)</name>
        <dbReference type="ChEBI" id="CHEBI:29105"/>
    </ligand>
</feature>
<keyword evidence="8" id="KW-0238">DNA-binding</keyword>
<evidence type="ECO:0000259" key="14">
    <source>
        <dbReference type="PROSITE" id="PS50157"/>
    </source>
</evidence>
<feature type="domain" description="C2H2-type" evidence="14">
    <location>
        <begin position="1305"/>
        <end position="1332"/>
    </location>
</feature>
<keyword evidence="9" id="KW-0804">Transcription</keyword>
<feature type="domain" description="C2H2-type" evidence="14">
    <location>
        <begin position="184"/>
        <end position="211"/>
    </location>
</feature>
<evidence type="ECO:0000256" key="1">
    <source>
        <dbReference type="ARBA" id="ARBA00004123"/>
    </source>
</evidence>
<dbReference type="GO" id="GO:0008270">
    <property type="term" value="F:zinc ion binding"/>
    <property type="evidence" value="ECO:0007669"/>
    <property type="project" value="UniProtKB-UniRule"/>
</dbReference>
<comment type="similarity">
    <text evidence="2">Belongs to the krueppel C2H2-type zinc-finger protein family.</text>
</comment>
<dbReference type="SMART" id="SM00868">
    <property type="entry name" value="zf-AD"/>
    <property type="match status" value="3"/>
</dbReference>
<comment type="subcellular location">
    <subcellularLocation>
        <location evidence="1">Nucleus</location>
    </subcellularLocation>
</comment>
<evidence type="ECO:0000259" key="15">
    <source>
        <dbReference type="PROSITE" id="PS51915"/>
    </source>
</evidence>
<evidence type="ECO:0000256" key="12">
    <source>
        <dbReference type="PROSITE-ProRule" id="PRU01263"/>
    </source>
</evidence>
<feature type="domain" description="C2H2-type" evidence="14">
    <location>
        <begin position="1249"/>
        <end position="1276"/>
    </location>
</feature>
<dbReference type="FunFam" id="3.30.160.60:FF:001111">
    <property type="entry name" value="Zinc finger protein 92 homolog"/>
    <property type="match status" value="1"/>
</dbReference>
<dbReference type="VEuPathDB" id="VectorBase:LLOJ004586"/>
<dbReference type="EMBL" id="AJWK01014304">
    <property type="status" value="NOT_ANNOTATED_CDS"/>
    <property type="molecule type" value="Genomic_DNA"/>
</dbReference>
<dbReference type="Gene3D" id="3.30.160.60">
    <property type="entry name" value="Classic Zinc Finger"/>
    <property type="match status" value="16"/>
</dbReference>
<dbReference type="Pfam" id="PF07776">
    <property type="entry name" value="zf-AD"/>
    <property type="match status" value="2"/>
</dbReference>
<evidence type="ECO:0000256" key="6">
    <source>
        <dbReference type="ARBA" id="ARBA00022833"/>
    </source>
</evidence>